<dbReference type="GO" id="GO:0003838">
    <property type="term" value="F:sterol 24-C-methyltransferase activity"/>
    <property type="evidence" value="ECO:0007669"/>
    <property type="project" value="TreeGrafter"/>
</dbReference>
<dbReference type="InterPro" id="IPR029063">
    <property type="entry name" value="SAM-dependent_MTases_sf"/>
</dbReference>
<dbReference type="Proteomes" id="UP000195772">
    <property type="component" value="Unassembled WGS sequence"/>
</dbReference>
<name>A0A1Y3QT66_9BACT</name>
<dbReference type="RefSeq" id="WP_087402722.1">
    <property type="nucleotide sequence ID" value="NZ_BAAFKZ010000004.1"/>
</dbReference>
<feature type="domain" description="Methyltransferase" evidence="2">
    <location>
        <begin position="49"/>
        <end position="143"/>
    </location>
</feature>
<dbReference type="Gene3D" id="3.40.50.150">
    <property type="entry name" value="Vaccinia Virus protein VP39"/>
    <property type="match status" value="1"/>
</dbReference>
<keyword evidence="1 3" id="KW-0808">Transferase</keyword>
<evidence type="ECO:0000259" key="2">
    <source>
        <dbReference type="Pfam" id="PF13649"/>
    </source>
</evidence>
<dbReference type="OrthoDB" id="9789123at2"/>
<reference evidence="4" key="1">
    <citation type="submission" date="2017-04" db="EMBL/GenBank/DDBJ databases">
        <title>Function of individual gut microbiota members based on whole genome sequencing of pure cultures obtained from chicken caecum.</title>
        <authorList>
            <person name="Medvecky M."/>
            <person name="Cejkova D."/>
            <person name="Polansky O."/>
            <person name="Karasova D."/>
            <person name="Kubasova T."/>
            <person name="Cizek A."/>
            <person name="Rychlik I."/>
        </authorList>
    </citation>
    <scope>NUCLEOTIDE SEQUENCE [LARGE SCALE GENOMIC DNA]</scope>
    <source>
        <strain evidence="4">An90</strain>
    </source>
</reference>
<evidence type="ECO:0000313" key="3">
    <source>
        <dbReference type="EMBL" id="OUN02862.1"/>
    </source>
</evidence>
<dbReference type="PANTHER" id="PTHR44068">
    <property type="entry name" value="ZGC:194242"/>
    <property type="match status" value="1"/>
</dbReference>
<gene>
    <name evidence="3" type="ORF">B5G41_10045</name>
</gene>
<evidence type="ECO:0000256" key="1">
    <source>
        <dbReference type="ARBA" id="ARBA00022679"/>
    </source>
</evidence>
<dbReference type="Pfam" id="PF13649">
    <property type="entry name" value="Methyltransf_25"/>
    <property type="match status" value="1"/>
</dbReference>
<dbReference type="EMBL" id="NFHB01000006">
    <property type="protein sequence ID" value="OUN02862.1"/>
    <property type="molecule type" value="Genomic_DNA"/>
</dbReference>
<dbReference type="AlphaFoldDB" id="A0A1Y3QT66"/>
<sequence length="256" mass="28977">MEQENKQIFDFDLKMIADFFRELDRQGPGGVEQTLRALEFVPDRPGMRIADIGCGTGGQTVTIARNRDCTITAVDLLPELLEEFRARIKKAGLENRVTAIQGSMDALPFSPGEFDVIWAEGSIYNIGFERGLREWRQYLKPGGIIAVTECSWLSGARLASKFISDYFPDIDSPSGKVRILEEAGYAPLAHFALPEHCWTENYFAHASARIPGFLEQYGHSEKALLLAEMQKNEIAHYEKYKAYYGYVFYIGQKPEE</sequence>
<dbReference type="GO" id="GO:0032259">
    <property type="term" value="P:methylation"/>
    <property type="evidence" value="ECO:0007669"/>
    <property type="project" value="UniProtKB-KW"/>
</dbReference>
<accession>A0A1Y3QT66</accession>
<organism evidence="3 4">
    <name type="scientific">Alistipes onderdonkii</name>
    <dbReference type="NCBI Taxonomy" id="328813"/>
    <lineage>
        <taxon>Bacteria</taxon>
        <taxon>Pseudomonadati</taxon>
        <taxon>Bacteroidota</taxon>
        <taxon>Bacteroidia</taxon>
        <taxon>Bacteroidales</taxon>
        <taxon>Rikenellaceae</taxon>
        <taxon>Alistipes</taxon>
    </lineage>
</organism>
<comment type="caution">
    <text evidence="3">The sequence shown here is derived from an EMBL/GenBank/DDBJ whole genome shotgun (WGS) entry which is preliminary data.</text>
</comment>
<dbReference type="CDD" id="cd02440">
    <property type="entry name" value="AdoMet_MTases"/>
    <property type="match status" value="1"/>
</dbReference>
<protein>
    <submittedName>
        <fullName evidence="3">SAM-dependent methyltransferase</fullName>
    </submittedName>
</protein>
<dbReference type="eggNOG" id="COG2226">
    <property type="taxonomic scope" value="Bacteria"/>
</dbReference>
<dbReference type="InterPro" id="IPR041698">
    <property type="entry name" value="Methyltransf_25"/>
</dbReference>
<dbReference type="InterPro" id="IPR050447">
    <property type="entry name" value="Erg6_SMT_methyltransf"/>
</dbReference>
<dbReference type="GO" id="GO:0016126">
    <property type="term" value="P:sterol biosynthetic process"/>
    <property type="evidence" value="ECO:0007669"/>
    <property type="project" value="TreeGrafter"/>
</dbReference>
<evidence type="ECO:0000313" key="4">
    <source>
        <dbReference type="Proteomes" id="UP000195772"/>
    </source>
</evidence>
<keyword evidence="3" id="KW-0489">Methyltransferase</keyword>
<proteinExistence type="predicted"/>
<dbReference type="SUPFAM" id="SSF53335">
    <property type="entry name" value="S-adenosyl-L-methionine-dependent methyltransferases"/>
    <property type="match status" value="1"/>
</dbReference>
<dbReference type="PANTHER" id="PTHR44068:SF1">
    <property type="entry name" value="HYPOTHETICAL LOC100005854"/>
    <property type="match status" value="1"/>
</dbReference>